<dbReference type="Gene3D" id="1.10.10.160">
    <property type="match status" value="1"/>
</dbReference>
<dbReference type="EC" id="5.6.2.4" evidence="13"/>
<reference evidence="18 19" key="1">
    <citation type="submission" date="2018-03" db="EMBL/GenBank/DDBJ databases">
        <title>Genomic Encyclopedia of Archaeal and Bacterial Type Strains, Phase II (KMG-II): from individual species to whole genera.</title>
        <authorList>
            <person name="Goeker M."/>
        </authorList>
    </citation>
    <scope>NUCLEOTIDE SEQUENCE [LARGE SCALE GENOMIC DNA]</scope>
    <source>
        <strain evidence="18 19">ATCC BAA-1496</strain>
    </source>
</reference>
<evidence type="ECO:0000256" key="7">
    <source>
        <dbReference type="ARBA" id="ARBA00022839"/>
    </source>
</evidence>
<protein>
    <recommendedName>
        <fullName evidence="13">DNA 3'-5' helicase</fullName>
        <ecNumber evidence="13">5.6.2.4</ecNumber>
    </recommendedName>
</protein>
<dbReference type="PROSITE" id="PS51217">
    <property type="entry name" value="UVRD_HELICASE_CTER"/>
    <property type="match status" value="1"/>
</dbReference>
<dbReference type="Pfam" id="PF00580">
    <property type="entry name" value="UvrD-helicase"/>
    <property type="match status" value="1"/>
</dbReference>
<dbReference type="InterPro" id="IPR014017">
    <property type="entry name" value="DNA_helicase_UvrD-like_C"/>
</dbReference>
<comment type="similarity">
    <text evidence="1">Belongs to the helicase family. UvrD subfamily.</text>
</comment>
<dbReference type="PANTHER" id="PTHR11070">
    <property type="entry name" value="UVRD / RECB / PCRA DNA HELICASE FAMILY MEMBER"/>
    <property type="match status" value="1"/>
</dbReference>
<keyword evidence="4" id="KW-0227">DNA damage</keyword>
<proteinExistence type="inferred from homology"/>
<feature type="binding site" evidence="15">
    <location>
        <begin position="37"/>
        <end position="44"/>
    </location>
    <ligand>
        <name>ATP</name>
        <dbReference type="ChEBI" id="CHEBI:30616"/>
    </ligand>
</feature>
<dbReference type="AlphaFoldDB" id="A0A2T0UYH8"/>
<keyword evidence="6 15" id="KW-0347">Helicase</keyword>
<dbReference type="PROSITE" id="PS51198">
    <property type="entry name" value="UVRD_HELICASE_ATP_BIND"/>
    <property type="match status" value="1"/>
</dbReference>
<dbReference type="Pfam" id="PF12705">
    <property type="entry name" value="PDDEXK_1"/>
    <property type="match status" value="1"/>
</dbReference>
<evidence type="ECO:0000259" key="16">
    <source>
        <dbReference type="PROSITE" id="PS51198"/>
    </source>
</evidence>
<dbReference type="Gene3D" id="3.40.50.300">
    <property type="entry name" value="P-loop containing nucleotide triphosphate hydrolases"/>
    <property type="match status" value="3"/>
</dbReference>
<evidence type="ECO:0000256" key="6">
    <source>
        <dbReference type="ARBA" id="ARBA00022806"/>
    </source>
</evidence>
<dbReference type="RefSeq" id="WP_106296576.1">
    <property type="nucleotide sequence ID" value="NZ_PVTI01000003.1"/>
</dbReference>
<evidence type="ECO:0000313" key="18">
    <source>
        <dbReference type="EMBL" id="PRY62985.1"/>
    </source>
</evidence>
<dbReference type="PANTHER" id="PTHR11070:SF59">
    <property type="entry name" value="DNA 3'-5' HELICASE"/>
    <property type="match status" value="1"/>
</dbReference>
<evidence type="ECO:0000313" key="19">
    <source>
        <dbReference type="Proteomes" id="UP000237822"/>
    </source>
</evidence>
<evidence type="ECO:0000256" key="13">
    <source>
        <dbReference type="ARBA" id="ARBA00034808"/>
    </source>
</evidence>
<comment type="catalytic activity">
    <reaction evidence="14">
        <text>ATP + H2O = ADP + phosphate + H(+)</text>
        <dbReference type="Rhea" id="RHEA:13065"/>
        <dbReference type="ChEBI" id="CHEBI:15377"/>
        <dbReference type="ChEBI" id="CHEBI:15378"/>
        <dbReference type="ChEBI" id="CHEBI:30616"/>
        <dbReference type="ChEBI" id="CHEBI:43474"/>
        <dbReference type="ChEBI" id="CHEBI:456216"/>
        <dbReference type="EC" id="5.6.2.4"/>
    </reaction>
</comment>
<name>A0A2T0UYH8_9MICO</name>
<feature type="domain" description="UvrD-like helicase ATP-binding" evidence="16">
    <location>
        <begin position="16"/>
        <end position="315"/>
    </location>
</feature>
<evidence type="ECO:0000256" key="2">
    <source>
        <dbReference type="ARBA" id="ARBA00022722"/>
    </source>
</evidence>
<dbReference type="InterPro" id="IPR011604">
    <property type="entry name" value="PDDEXK-like_dom_sf"/>
</dbReference>
<keyword evidence="10" id="KW-0234">DNA repair</keyword>
<dbReference type="InterPro" id="IPR038726">
    <property type="entry name" value="PDDEXK_AddAB-type"/>
</dbReference>
<comment type="catalytic activity">
    <reaction evidence="12">
        <text>Couples ATP hydrolysis with the unwinding of duplex DNA by translocating in the 3'-5' direction.</text>
        <dbReference type="EC" id="5.6.2.4"/>
    </reaction>
</comment>
<keyword evidence="2" id="KW-0540">Nuclease</keyword>
<evidence type="ECO:0000256" key="8">
    <source>
        <dbReference type="ARBA" id="ARBA00022840"/>
    </source>
</evidence>
<dbReference type="GO" id="GO:0043138">
    <property type="term" value="F:3'-5' DNA helicase activity"/>
    <property type="evidence" value="ECO:0007669"/>
    <property type="project" value="UniProtKB-EC"/>
</dbReference>
<keyword evidence="8 15" id="KW-0067">ATP-binding</keyword>
<dbReference type="GO" id="GO:0000725">
    <property type="term" value="P:recombinational repair"/>
    <property type="evidence" value="ECO:0007669"/>
    <property type="project" value="TreeGrafter"/>
</dbReference>
<dbReference type="GO" id="GO:0005524">
    <property type="term" value="F:ATP binding"/>
    <property type="evidence" value="ECO:0007669"/>
    <property type="project" value="UniProtKB-UniRule"/>
</dbReference>
<dbReference type="InterPro" id="IPR014016">
    <property type="entry name" value="UvrD-like_ATP-bd"/>
</dbReference>
<evidence type="ECO:0000256" key="15">
    <source>
        <dbReference type="PROSITE-ProRule" id="PRU00560"/>
    </source>
</evidence>
<keyword evidence="11" id="KW-0413">Isomerase</keyword>
<evidence type="ECO:0000256" key="11">
    <source>
        <dbReference type="ARBA" id="ARBA00023235"/>
    </source>
</evidence>
<evidence type="ECO:0000256" key="3">
    <source>
        <dbReference type="ARBA" id="ARBA00022741"/>
    </source>
</evidence>
<dbReference type="GO" id="GO:0033202">
    <property type="term" value="C:DNA helicase complex"/>
    <property type="evidence" value="ECO:0007669"/>
    <property type="project" value="TreeGrafter"/>
</dbReference>
<comment type="caution">
    <text evidence="18">The sequence shown here is derived from an EMBL/GenBank/DDBJ whole genome shotgun (WGS) entry which is preliminary data.</text>
</comment>
<dbReference type="Pfam" id="PF13361">
    <property type="entry name" value="UvrD_C"/>
    <property type="match status" value="1"/>
</dbReference>
<keyword evidence="9" id="KW-0238">DNA-binding</keyword>
<accession>A0A2T0UYH8</accession>
<evidence type="ECO:0000256" key="5">
    <source>
        <dbReference type="ARBA" id="ARBA00022801"/>
    </source>
</evidence>
<dbReference type="Proteomes" id="UP000237822">
    <property type="component" value="Unassembled WGS sequence"/>
</dbReference>
<evidence type="ECO:0000256" key="4">
    <source>
        <dbReference type="ARBA" id="ARBA00022763"/>
    </source>
</evidence>
<keyword evidence="3 15" id="KW-0547">Nucleotide-binding</keyword>
<evidence type="ECO:0000256" key="1">
    <source>
        <dbReference type="ARBA" id="ARBA00009922"/>
    </source>
</evidence>
<keyword evidence="19" id="KW-1185">Reference proteome</keyword>
<feature type="domain" description="UvrD-like helicase C-terminal" evidence="17">
    <location>
        <begin position="322"/>
        <end position="632"/>
    </location>
</feature>
<evidence type="ECO:0000256" key="10">
    <source>
        <dbReference type="ARBA" id="ARBA00023204"/>
    </source>
</evidence>
<keyword evidence="5 15" id="KW-0378">Hydrolase</keyword>
<evidence type="ECO:0000256" key="12">
    <source>
        <dbReference type="ARBA" id="ARBA00034617"/>
    </source>
</evidence>
<gene>
    <name evidence="18" type="ORF">BCF74_103194</name>
</gene>
<dbReference type="GO" id="GO:0004527">
    <property type="term" value="F:exonuclease activity"/>
    <property type="evidence" value="ECO:0007669"/>
    <property type="project" value="UniProtKB-KW"/>
</dbReference>
<organism evidence="18 19">
    <name type="scientific">Knoellia remsis</name>
    <dbReference type="NCBI Taxonomy" id="407159"/>
    <lineage>
        <taxon>Bacteria</taxon>
        <taxon>Bacillati</taxon>
        <taxon>Actinomycetota</taxon>
        <taxon>Actinomycetes</taxon>
        <taxon>Micrococcales</taxon>
        <taxon>Intrasporangiaceae</taxon>
        <taxon>Knoellia</taxon>
    </lineage>
</organism>
<dbReference type="EMBL" id="PVTI01000003">
    <property type="protein sequence ID" value="PRY62985.1"/>
    <property type="molecule type" value="Genomic_DNA"/>
</dbReference>
<dbReference type="Gene3D" id="3.90.320.10">
    <property type="match status" value="1"/>
</dbReference>
<sequence length="1052" mass="111988">MLTLRRAPAAAAAAPELDAVQESVASWRGTGVLRVLGAPGTGKSTVAVELVARHVAEGIRPEQCLLIGASRRGAARLRDQVTARVGGTSTEPLARTFPSFGFGVLRAAAALDGDPAPRLLTGPEQDVVIRELLAGHAAGERPAPPWPERVRLALPTRAFRAELRDLLMRAVELGLDPDDLTRLGREHGRDEWVAGADVLREYDEVTALLTPGAFDPAWILGAAADALAHDDGLADATVSDLRLVVVDDAQEMTPAALRLLEVLRRVAPGAGVVLVGDPDSATQTFRGGDPTLLAREWPVLGDGPTLLLPRSHRQPRRLREVAQAVAGHVGVLGDGTHRRVEHADTAAGTSGSVEAHVLRSASAEAGFIASRLRAAHLLDGVPWSEMAVIVRGQARSATLRRALRSAGVPVGAAEAELPVRDEPAVRPFLTLFQVVVDLALGRTEEVPVEVAIDALVSPLGGADPVELRRLRRALRRDELDAGGSRTSDELLAEVLLRPAVHDRLGPDGRAVQRVGRVILAGVDAARGDDGGWAAGVTAEDILWAMWDASRLGPTWRDTALAGGVAGARADRDLDATLALLRAAATFAERLPGATPDGFLEHILGQDVPADTLADRAPAGDSVSLLTPQSAAGREWDHVVVAGVQEGSWPDLRLRGSLLGSQDLVDVVRGRDGGHRAALAAVRHDETRLFHVAVSRARQSLLVTAVRSEDEQPSPYLDVVDPLSEGVDRRPPTDWSRPLTLPALVGALRRDVVGPDPRRRGAAITGLARLARAGVPGADPQSWWVLHEPTDDRPRRSPDASVRLGPSAIEGFGSCQLRWALTTAGGDGPMIGQRDIGTLVHEIAEEGDRDAESMRRDLDERWPRLGLPPGWSTDLKHREAGRMLDRLARFFDESRSQGWHRLAAEAKMRVELGRVVLDGKVDRLDVGPDGAVRVVDYKTGSSKPRNADVPRHGQLGAYQLAVTEGGFADVEVPTTASAGAALLHLGRAAGQKTTMQVQPPLSEDPEPDWARRLVAETGEAMGGATFTATPSEDNCRVCPVRSSCPAQPEGRAL</sequence>
<dbReference type="InterPro" id="IPR027417">
    <property type="entry name" value="P-loop_NTPase"/>
</dbReference>
<dbReference type="SUPFAM" id="SSF52540">
    <property type="entry name" value="P-loop containing nucleoside triphosphate hydrolases"/>
    <property type="match status" value="1"/>
</dbReference>
<keyword evidence="7" id="KW-0269">Exonuclease</keyword>
<dbReference type="GO" id="GO:0003677">
    <property type="term" value="F:DNA binding"/>
    <property type="evidence" value="ECO:0007669"/>
    <property type="project" value="UniProtKB-KW"/>
</dbReference>
<dbReference type="InterPro" id="IPR013986">
    <property type="entry name" value="DExx_box_DNA_helicase_dom_sf"/>
</dbReference>
<dbReference type="OrthoDB" id="5240387at2"/>
<evidence type="ECO:0000256" key="9">
    <source>
        <dbReference type="ARBA" id="ARBA00023125"/>
    </source>
</evidence>
<dbReference type="GO" id="GO:0005829">
    <property type="term" value="C:cytosol"/>
    <property type="evidence" value="ECO:0007669"/>
    <property type="project" value="TreeGrafter"/>
</dbReference>
<evidence type="ECO:0000259" key="17">
    <source>
        <dbReference type="PROSITE" id="PS51217"/>
    </source>
</evidence>
<evidence type="ECO:0000256" key="14">
    <source>
        <dbReference type="ARBA" id="ARBA00048988"/>
    </source>
</evidence>
<dbReference type="InterPro" id="IPR000212">
    <property type="entry name" value="DNA_helicase_UvrD/REP"/>
</dbReference>